<sequence length="409" mass="47046">MTLNWIVLIFSKIPADLNPMDPPSRWRPIKIRKQNSLSFHLKAFLHFVSGFAHSLSFRVLTKCIGKKMYCYLFSLYESYTCTAIGRLSTVSEDSEHTLDIIFQTMVFYLGLDDLLNLKNVERTKKDLKLCYPLIDKILDSLNPQEDWDNFCDITNCSDVLSCPERLTLKTTLNSFTESVGTVFGCLRIHQKTAVATANWWTLDSAELLQIQLLCSNNSNDTGIDIPIYLPVRSPKTAFRLVCWKLTQHSDICLLCGPTPSLSELERETKRFWRTVFTALKSAEACYPANIPPEITLDPSLLSYLLINYEERRALSSLTPQSGDVPTHLTAVRKRDILRTFYKTVVGNMISLPGDSKEVFMNFEYYVCHAWKKEPYLMLILYPTGLHNHFMRSITRDALRLLSCDKNCKW</sequence>
<feature type="domain" description="FUZ/MON1/HPS1 first Longin" evidence="5">
    <location>
        <begin position="36"/>
        <end position="137"/>
    </location>
</feature>
<dbReference type="InterPro" id="IPR043971">
    <property type="entry name" value="FUZ/MON1/HPS1_longin_2"/>
</dbReference>
<evidence type="ECO:0000256" key="4">
    <source>
        <dbReference type="ARBA" id="ARBA00023212"/>
    </source>
</evidence>
<protein>
    <submittedName>
        <fullName evidence="8">EOG090X07E6</fullName>
    </submittedName>
</protein>
<keyword evidence="3" id="KW-0963">Cytoplasm</keyword>
<evidence type="ECO:0000259" key="6">
    <source>
        <dbReference type="Pfam" id="PF19037"/>
    </source>
</evidence>
<dbReference type="EMBL" id="OC985901">
    <property type="protein sequence ID" value="CAG4642556.1"/>
    <property type="molecule type" value="Genomic_DNA"/>
</dbReference>
<dbReference type="InterPro" id="IPR026069">
    <property type="entry name" value="Fuzzy"/>
</dbReference>
<evidence type="ECO:0000256" key="3">
    <source>
        <dbReference type="ARBA" id="ARBA00022490"/>
    </source>
</evidence>
<dbReference type="Pfam" id="PF19038">
    <property type="entry name" value="Fuz_longin_3"/>
    <property type="match status" value="1"/>
</dbReference>
<gene>
    <name evidence="8" type="primary">EOG090X07E6</name>
</gene>
<dbReference type="PANTHER" id="PTHR13559">
    <property type="entry name" value="INTRACELLULAR TRAFFIC PROTEIN-RELATED"/>
    <property type="match status" value="1"/>
</dbReference>
<comment type="similarity">
    <text evidence="2">Belongs to the fuzzy family.</text>
</comment>
<evidence type="ECO:0000259" key="5">
    <source>
        <dbReference type="Pfam" id="PF19036"/>
    </source>
</evidence>
<accession>A0A9N6WSZ1</accession>
<dbReference type="GO" id="GO:0005856">
    <property type="term" value="C:cytoskeleton"/>
    <property type="evidence" value="ECO:0007669"/>
    <property type="project" value="UniProtKB-SubCell"/>
</dbReference>
<evidence type="ECO:0000259" key="7">
    <source>
        <dbReference type="Pfam" id="PF19038"/>
    </source>
</evidence>
<dbReference type="InterPro" id="IPR043970">
    <property type="entry name" value="FUZ/MON1/HPS1_longin_3"/>
</dbReference>
<dbReference type="GO" id="GO:0016192">
    <property type="term" value="P:vesicle-mediated transport"/>
    <property type="evidence" value="ECO:0007669"/>
    <property type="project" value="InterPro"/>
</dbReference>
<dbReference type="InterPro" id="IPR043972">
    <property type="entry name" value="FUZ/MON1/HPS1_longin_1"/>
</dbReference>
<evidence type="ECO:0000256" key="1">
    <source>
        <dbReference type="ARBA" id="ARBA00004245"/>
    </source>
</evidence>
<feature type="domain" description="FUZ/MON1/HPS1 third Longin" evidence="7">
    <location>
        <begin position="300"/>
        <end position="401"/>
    </location>
</feature>
<organism evidence="8">
    <name type="scientific">Evadne anonyx</name>
    <dbReference type="NCBI Taxonomy" id="141404"/>
    <lineage>
        <taxon>Eukaryota</taxon>
        <taxon>Metazoa</taxon>
        <taxon>Ecdysozoa</taxon>
        <taxon>Arthropoda</taxon>
        <taxon>Crustacea</taxon>
        <taxon>Branchiopoda</taxon>
        <taxon>Diplostraca</taxon>
        <taxon>Cladocera</taxon>
        <taxon>Onychopoda</taxon>
        <taxon>Podonidae</taxon>
        <taxon>Evadne</taxon>
    </lineage>
</organism>
<reference evidence="8" key="1">
    <citation type="submission" date="2021-04" db="EMBL/GenBank/DDBJ databases">
        <authorList>
            <person name="Cornetti L."/>
        </authorList>
    </citation>
    <scope>NUCLEOTIDE SEQUENCE</scope>
</reference>
<dbReference type="GO" id="GO:1905515">
    <property type="term" value="P:non-motile cilium assembly"/>
    <property type="evidence" value="ECO:0007669"/>
    <property type="project" value="TreeGrafter"/>
</dbReference>
<evidence type="ECO:0000313" key="8">
    <source>
        <dbReference type="EMBL" id="CAG4642556.1"/>
    </source>
</evidence>
<proteinExistence type="inferred from homology"/>
<dbReference type="AlphaFoldDB" id="A0A9N6WSZ1"/>
<name>A0A9N6WSZ1_9CRUS</name>
<feature type="domain" description="FUZ/MON1/HPS1 second Longin" evidence="6">
    <location>
        <begin position="180"/>
        <end position="273"/>
    </location>
</feature>
<dbReference type="PANTHER" id="PTHR13559:SF1">
    <property type="entry name" value="PROTEIN FUZZY HOMOLOG"/>
    <property type="match status" value="1"/>
</dbReference>
<dbReference type="Pfam" id="PF19036">
    <property type="entry name" value="Fuz_longin_1"/>
    <property type="match status" value="1"/>
</dbReference>
<evidence type="ECO:0000256" key="2">
    <source>
        <dbReference type="ARBA" id="ARBA00008550"/>
    </source>
</evidence>
<comment type="subcellular location">
    <subcellularLocation>
        <location evidence="1">Cytoplasm</location>
        <location evidence="1">Cytoskeleton</location>
    </subcellularLocation>
</comment>
<dbReference type="Pfam" id="PF19037">
    <property type="entry name" value="Fuz_longin_2"/>
    <property type="match status" value="1"/>
</dbReference>
<keyword evidence="4" id="KW-0206">Cytoskeleton</keyword>